<protein>
    <submittedName>
        <fullName evidence="2">Uncharacterized protein</fullName>
    </submittedName>
</protein>
<reference evidence="2" key="2">
    <citation type="submission" date="2020-11" db="EMBL/GenBank/DDBJ databases">
        <authorList>
            <person name="McCartney M.A."/>
            <person name="Auch B."/>
            <person name="Kono T."/>
            <person name="Mallez S."/>
            <person name="Becker A."/>
            <person name="Gohl D.M."/>
            <person name="Silverstein K.A.T."/>
            <person name="Koren S."/>
            <person name="Bechman K.B."/>
            <person name="Herman A."/>
            <person name="Abrahante J.E."/>
            <person name="Garbe J."/>
        </authorList>
    </citation>
    <scope>NUCLEOTIDE SEQUENCE</scope>
    <source>
        <strain evidence="2">Duluth1</strain>
        <tissue evidence="2">Whole animal</tissue>
    </source>
</reference>
<dbReference type="EMBL" id="JAIWYP010000010">
    <property type="protein sequence ID" value="KAH3746820.1"/>
    <property type="molecule type" value="Genomic_DNA"/>
</dbReference>
<proteinExistence type="predicted"/>
<keyword evidence="3" id="KW-1185">Reference proteome</keyword>
<comment type="caution">
    <text evidence="2">The sequence shown here is derived from an EMBL/GenBank/DDBJ whole genome shotgun (WGS) entry which is preliminary data.</text>
</comment>
<feature type="region of interest" description="Disordered" evidence="1">
    <location>
        <begin position="22"/>
        <end position="67"/>
    </location>
</feature>
<organism evidence="2 3">
    <name type="scientific">Dreissena polymorpha</name>
    <name type="common">Zebra mussel</name>
    <name type="synonym">Mytilus polymorpha</name>
    <dbReference type="NCBI Taxonomy" id="45954"/>
    <lineage>
        <taxon>Eukaryota</taxon>
        <taxon>Metazoa</taxon>
        <taxon>Spiralia</taxon>
        <taxon>Lophotrochozoa</taxon>
        <taxon>Mollusca</taxon>
        <taxon>Bivalvia</taxon>
        <taxon>Autobranchia</taxon>
        <taxon>Heteroconchia</taxon>
        <taxon>Euheterodonta</taxon>
        <taxon>Imparidentia</taxon>
        <taxon>Neoheterodontei</taxon>
        <taxon>Myida</taxon>
        <taxon>Dreissenoidea</taxon>
        <taxon>Dreissenidae</taxon>
        <taxon>Dreissena</taxon>
    </lineage>
</organism>
<accession>A0A9D4DE27</accession>
<sequence length="67" mass="7746">MLQPKFTHQPSDSSIHQTTYITHQPFNPPIDFHPPTHNHPPTSPPYHEKTHQQTYPTTHPPNHQIGP</sequence>
<dbReference type="AlphaFoldDB" id="A0A9D4DE27"/>
<feature type="compositionally biased region" description="Pro residues" evidence="1">
    <location>
        <begin position="26"/>
        <end position="44"/>
    </location>
</feature>
<reference evidence="2" key="1">
    <citation type="journal article" date="2019" name="bioRxiv">
        <title>The Genome of the Zebra Mussel, Dreissena polymorpha: A Resource for Invasive Species Research.</title>
        <authorList>
            <person name="McCartney M.A."/>
            <person name="Auch B."/>
            <person name="Kono T."/>
            <person name="Mallez S."/>
            <person name="Zhang Y."/>
            <person name="Obille A."/>
            <person name="Becker A."/>
            <person name="Abrahante J.E."/>
            <person name="Garbe J."/>
            <person name="Badalamenti J.P."/>
            <person name="Herman A."/>
            <person name="Mangelson H."/>
            <person name="Liachko I."/>
            <person name="Sullivan S."/>
            <person name="Sone E.D."/>
            <person name="Koren S."/>
            <person name="Silverstein K.A.T."/>
            <person name="Beckman K.B."/>
            <person name="Gohl D.M."/>
        </authorList>
    </citation>
    <scope>NUCLEOTIDE SEQUENCE</scope>
    <source>
        <strain evidence="2">Duluth1</strain>
        <tissue evidence="2">Whole animal</tissue>
    </source>
</reference>
<evidence type="ECO:0000313" key="2">
    <source>
        <dbReference type="EMBL" id="KAH3746820.1"/>
    </source>
</evidence>
<gene>
    <name evidence="2" type="ORF">DPMN_181237</name>
</gene>
<evidence type="ECO:0000256" key="1">
    <source>
        <dbReference type="SAM" id="MobiDB-lite"/>
    </source>
</evidence>
<evidence type="ECO:0000313" key="3">
    <source>
        <dbReference type="Proteomes" id="UP000828390"/>
    </source>
</evidence>
<dbReference type="Proteomes" id="UP000828390">
    <property type="component" value="Unassembled WGS sequence"/>
</dbReference>
<name>A0A9D4DE27_DREPO</name>
<feature type="compositionally biased region" description="Low complexity" evidence="1">
    <location>
        <begin position="52"/>
        <end position="67"/>
    </location>
</feature>